<evidence type="ECO:0000256" key="5">
    <source>
        <dbReference type="ARBA" id="ARBA00023002"/>
    </source>
</evidence>
<gene>
    <name evidence="11" type="ORF">A7U43_02255</name>
</gene>
<organism evidence="11 12">
    <name type="scientific">Mycobacterium adipatum</name>
    <dbReference type="NCBI Taxonomy" id="1682113"/>
    <lineage>
        <taxon>Bacteria</taxon>
        <taxon>Bacillati</taxon>
        <taxon>Actinomycetota</taxon>
        <taxon>Actinomycetes</taxon>
        <taxon>Mycobacteriales</taxon>
        <taxon>Mycobacteriaceae</taxon>
        <taxon>Mycobacterium</taxon>
    </lineage>
</organism>
<dbReference type="Proteomes" id="UP000077143">
    <property type="component" value="Chromosome"/>
</dbReference>
<evidence type="ECO:0000256" key="3">
    <source>
        <dbReference type="ARBA" id="ARBA00022630"/>
    </source>
</evidence>
<dbReference type="GO" id="GO:0050660">
    <property type="term" value="F:flavin adenine dinucleotide binding"/>
    <property type="evidence" value="ECO:0007669"/>
    <property type="project" value="InterPro"/>
</dbReference>
<dbReference type="InterPro" id="IPR006091">
    <property type="entry name" value="Acyl-CoA_Oxase/DH_mid-dom"/>
</dbReference>
<evidence type="ECO:0000256" key="4">
    <source>
        <dbReference type="ARBA" id="ARBA00022827"/>
    </source>
</evidence>
<evidence type="ECO:0000256" key="1">
    <source>
        <dbReference type="ARBA" id="ARBA00001974"/>
    </source>
</evidence>
<dbReference type="Pfam" id="PF02770">
    <property type="entry name" value="Acyl-CoA_dh_M"/>
    <property type="match status" value="1"/>
</dbReference>
<protein>
    <submittedName>
        <fullName evidence="11">Acyl-CoA dehydrogenase</fullName>
    </submittedName>
</protein>
<keyword evidence="3 7" id="KW-0285">Flavoprotein</keyword>
<dbReference type="PANTHER" id="PTHR43884:SF12">
    <property type="entry name" value="ISOVALERYL-COA DEHYDROGENASE, MITOCHONDRIAL-RELATED"/>
    <property type="match status" value="1"/>
</dbReference>
<sequence>MAVDRLLPSAEAHELIALTRDIADKLLDPIVDAHEKAETYPDGVFAQLGAAGLLSLPQPEEWGGGGQPFEVYLQVLEEIAARWAAVAVAVSVHSLSSHPLLTFGTDEQKSRWLPGMLSGAQIGAYSLSEPQAGSDAAALRCAAVRHDDHYVINGSKSWITHGGVADFYTLFARTGDGPKGISCFLVPGDLDGLSFGAPEEKMGLHAVPTTAAFYDDARLDAERLIGVEGQGLSIAFSALDSGRLGIAAVAVGIAQAALDEATRYANERTTFGRKIIDHQGLAFLLADMSAAVVSARATYLDAARRRDQGLPYGAQASVAKLVATDAAMKVSTDAVQVLGGVGYTRDFRPERYMREAKITQIFEGTNQIQRLVIARGLSS</sequence>
<comment type="cofactor">
    <cofactor evidence="1 7">
        <name>FAD</name>
        <dbReference type="ChEBI" id="CHEBI:57692"/>
    </cofactor>
</comment>
<evidence type="ECO:0000256" key="2">
    <source>
        <dbReference type="ARBA" id="ARBA00009347"/>
    </source>
</evidence>
<feature type="domain" description="Acyl-CoA dehydrogenase/oxidase N-terminal" evidence="10">
    <location>
        <begin position="10"/>
        <end position="119"/>
    </location>
</feature>
<evidence type="ECO:0000313" key="12">
    <source>
        <dbReference type="Proteomes" id="UP000077143"/>
    </source>
</evidence>
<evidence type="ECO:0000259" key="8">
    <source>
        <dbReference type="Pfam" id="PF00441"/>
    </source>
</evidence>
<dbReference type="InterPro" id="IPR009075">
    <property type="entry name" value="AcylCo_DH/oxidase_C"/>
</dbReference>
<dbReference type="FunFam" id="1.20.140.10:FF:000004">
    <property type="entry name" value="Acyl-CoA dehydrogenase FadE25"/>
    <property type="match status" value="1"/>
</dbReference>
<dbReference type="Pfam" id="PF00441">
    <property type="entry name" value="Acyl-CoA_dh_1"/>
    <property type="match status" value="1"/>
</dbReference>
<feature type="domain" description="Acyl-CoA oxidase/dehydrogenase middle" evidence="9">
    <location>
        <begin position="124"/>
        <end position="216"/>
    </location>
</feature>
<evidence type="ECO:0000259" key="9">
    <source>
        <dbReference type="Pfam" id="PF02770"/>
    </source>
</evidence>
<dbReference type="GO" id="GO:0003995">
    <property type="term" value="F:acyl-CoA dehydrogenase activity"/>
    <property type="evidence" value="ECO:0007669"/>
    <property type="project" value="InterPro"/>
</dbReference>
<keyword evidence="5 7" id="KW-0560">Oxidoreductase</keyword>
<dbReference type="EMBL" id="CP015596">
    <property type="protein sequence ID" value="ANE78315.1"/>
    <property type="molecule type" value="Genomic_DNA"/>
</dbReference>
<dbReference type="PANTHER" id="PTHR43884">
    <property type="entry name" value="ACYL-COA DEHYDROGENASE"/>
    <property type="match status" value="1"/>
</dbReference>
<dbReference type="SUPFAM" id="SSF56645">
    <property type="entry name" value="Acyl-CoA dehydrogenase NM domain-like"/>
    <property type="match status" value="1"/>
</dbReference>
<dbReference type="InterPro" id="IPR006089">
    <property type="entry name" value="Acyl-CoA_DH_CS"/>
</dbReference>
<dbReference type="Pfam" id="PF02771">
    <property type="entry name" value="Acyl-CoA_dh_N"/>
    <property type="match status" value="1"/>
</dbReference>
<evidence type="ECO:0000256" key="6">
    <source>
        <dbReference type="ARBA" id="ARBA00052546"/>
    </source>
</evidence>
<evidence type="ECO:0000256" key="7">
    <source>
        <dbReference type="RuleBase" id="RU362125"/>
    </source>
</evidence>
<dbReference type="KEGG" id="madi:A7U43_02255"/>
<reference evidence="11 12" key="1">
    <citation type="submission" date="2016-05" db="EMBL/GenBank/DDBJ databases">
        <title>Complete genome sequence of a phthalic acid esters degrading Mycobacterium sp. YC-RL4.</title>
        <authorList>
            <person name="Ren L."/>
            <person name="Fan S."/>
            <person name="Ruth N."/>
            <person name="Jia Y."/>
            <person name="Wang J."/>
            <person name="Qiao C."/>
        </authorList>
    </citation>
    <scope>NUCLEOTIDE SEQUENCE [LARGE SCALE GENOMIC DNA]</scope>
    <source>
        <strain evidence="11 12">YC-RL4</strain>
    </source>
</reference>
<evidence type="ECO:0000313" key="11">
    <source>
        <dbReference type="EMBL" id="ANE78315.1"/>
    </source>
</evidence>
<dbReference type="RefSeq" id="WP_067990522.1">
    <property type="nucleotide sequence ID" value="NZ_CP015596.1"/>
</dbReference>
<dbReference type="Gene3D" id="1.20.140.10">
    <property type="entry name" value="Butyryl-CoA Dehydrogenase, subunit A, domain 3"/>
    <property type="match status" value="1"/>
</dbReference>
<dbReference type="InterPro" id="IPR036250">
    <property type="entry name" value="AcylCo_DH-like_C"/>
</dbReference>
<dbReference type="Gene3D" id="1.10.540.10">
    <property type="entry name" value="Acyl-CoA dehydrogenase/oxidase, N-terminal domain"/>
    <property type="match status" value="1"/>
</dbReference>
<dbReference type="InterPro" id="IPR037069">
    <property type="entry name" value="AcylCoA_DH/ox_N_sf"/>
</dbReference>
<keyword evidence="12" id="KW-1185">Reference proteome</keyword>
<comment type="catalytic activity">
    <reaction evidence="6">
        <text>a 2,3-saturated acyl-CoA + A = a 2,3-dehydroacyl-CoA + AH2</text>
        <dbReference type="Rhea" id="RHEA:48608"/>
        <dbReference type="ChEBI" id="CHEBI:13193"/>
        <dbReference type="ChEBI" id="CHEBI:17499"/>
        <dbReference type="ChEBI" id="CHEBI:60015"/>
        <dbReference type="ChEBI" id="CHEBI:65111"/>
    </reaction>
</comment>
<dbReference type="InterPro" id="IPR009100">
    <property type="entry name" value="AcylCoA_DH/oxidase_NM_dom_sf"/>
</dbReference>
<dbReference type="InterPro" id="IPR013786">
    <property type="entry name" value="AcylCoA_DH/ox_N"/>
</dbReference>
<dbReference type="SUPFAM" id="SSF47203">
    <property type="entry name" value="Acyl-CoA dehydrogenase C-terminal domain-like"/>
    <property type="match status" value="1"/>
</dbReference>
<accession>A0A172UH91</accession>
<dbReference type="InterPro" id="IPR046373">
    <property type="entry name" value="Acyl-CoA_Oxase/DH_mid-dom_sf"/>
</dbReference>
<evidence type="ECO:0000259" key="10">
    <source>
        <dbReference type="Pfam" id="PF02771"/>
    </source>
</evidence>
<dbReference type="AlphaFoldDB" id="A0A172UH91"/>
<dbReference type="OrthoDB" id="8876745at2"/>
<feature type="domain" description="Acyl-CoA dehydrogenase/oxidase C-terminal" evidence="8">
    <location>
        <begin position="229"/>
        <end position="377"/>
    </location>
</feature>
<dbReference type="PIRSF" id="PIRSF016578">
    <property type="entry name" value="HsaA"/>
    <property type="match status" value="1"/>
</dbReference>
<keyword evidence="4 7" id="KW-0274">FAD</keyword>
<proteinExistence type="inferred from homology"/>
<dbReference type="STRING" id="1682113.A7U43_02255"/>
<dbReference type="PROSITE" id="PS00073">
    <property type="entry name" value="ACYL_COA_DH_2"/>
    <property type="match status" value="1"/>
</dbReference>
<name>A0A172UH91_9MYCO</name>
<dbReference type="Gene3D" id="2.40.110.10">
    <property type="entry name" value="Butyryl-CoA Dehydrogenase, subunit A, domain 2"/>
    <property type="match status" value="1"/>
</dbReference>
<dbReference type="FunFam" id="2.40.110.10:FF:000002">
    <property type="entry name" value="Acyl-CoA dehydrogenase fadE12"/>
    <property type="match status" value="1"/>
</dbReference>
<comment type="similarity">
    <text evidence="2 7">Belongs to the acyl-CoA dehydrogenase family.</text>
</comment>